<evidence type="ECO:0000313" key="2">
    <source>
        <dbReference type="EMBL" id="RHZ15755.1"/>
    </source>
</evidence>
<name>A0A3R6XAC7_APHAT</name>
<dbReference type="AlphaFoldDB" id="A0A3R6XAC7"/>
<gene>
    <name evidence="1" type="ORF">DYB35_007980</name>
    <name evidence="2" type="ORF">DYB37_008430</name>
</gene>
<accession>A0A3R6XAC7</accession>
<comment type="caution">
    <text evidence="2">The sequence shown here is derived from an EMBL/GenBank/DDBJ whole genome shotgun (WGS) entry which is preliminary data.</text>
</comment>
<evidence type="ECO:0000313" key="4">
    <source>
        <dbReference type="Proteomes" id="UP000285712"/>
    </source>
</evidence>
<dbReference type="EMBL" id="QUTH01004062">
    <property type="protein sequence ID" value="RHZ15755.1"/>
    <property type="molecule type" value="Genomic_DNA"/>
</dbReference>
<protein>
    <submittedName>
        <fullName evidence="2">Uncharacterized protein</fullName>
    </submittedName>
</protein>
<evidence type="ECO:0000313" key="1">
    <source>
        <dbReference type="EMBL" id="RHZ01029.1"/>
    </source>
</evidence>
<sequence>MTLKKPPPPKKRTNKVLVELLPLQHDEVDLEQQRARRMAHSTSDVMKLQDDSWRVLQLGAGGEKRLTAIHAIADRQLDSVDSDMLTCGLVDMFAKCESFQ</sequence>
<dbReference type="Proteomes" id="UP000285712">
    <property type="component" value="Unassembled WGS sequence"/>
</dbReference>
<dbReference type="VEuPathDB" id="FungiDB:H257_04434"/>
<reference evidence="3 4" key="1">
    <citation type="submission" date="2018-08" db="EMBL/GenBank/DDBJ databases">
        <title>Aphanomyces genome sequencing and annotation.</title>
        <authorList>
            <person name="Minardi D."/>
            <person name="Oidtmann B."/>
            <person name="Van Der Giezen M."/>
            <person name="Studholme D.J."/>
        </authorList>
    </citation>
    <scope>NUCLEOTIDE SEQUENCE [LARGE SCALE GENOMIC DNA]</scope>
    <source>
        <strain evidence="2 3">Da</strain>
        <strain evidence="1 4">Sv</strain>
    </source>
</reference>
<dbReference type="EMBL" id="QUTG01000884">
    <property type="protein sequence ID" value="RHZ01029.1"/>
    <property type="molecule type" value="Genomic_DNA"/>
</dbReference>
<proteinExistence type="predicted"/>
<evidence type="ECO:0000313" key="3">
    <source>
        <dbReference type="Proteomes" id="UP000285430"/>
    </source>
</evidence>
<dbReference type="Proteomes" id="UP000285430">
    <property type="component" value="Unassembled WGS sequence"/>
</dbReference>
<organism evidence="2 3">
    <name type="scientific">Aphanomyces astaci</name>
    <name type="common">Crayfish plague agent</name>
    <dbReference type="NCBI Taxonomy" id="112090"/>
    <lineage>
        <taxon>Eukaryota</taxon>
        <taxon>Sar</taxon>
        <taxon>Stramenopiles</taxon>
        <taxon>Oomycota</taxon>
        <taxon>Saprolegniomycetes</taxon>
        <taxon>Saprolegniales</taxon>
        <taxon>Verrucalvaceae</taxon>
        <taxon>Aphanomyces</taxon>
    </lineage>
</organism>